<reference evidence="3" key="1">
    <citation type="submission" date="2017-06" db="EMBL/GenBank/DDBJ databases">
        <authorList>
            <person name="Varghese N."/>
            <person name="Submissions S."/>
        </authorList>
    </citation>
    <scope>NUCLEOTIDE SEQUENCE [LARGE SCALE GENOMIC DNA]</scope>
    <source>
        <strain evidence="3">DSM 44485</strain>
    </source>
</reference>
<feature type="region of interest" description="Disordered" evidence="1">
    <location>
        <begin position="1951"/>
        <end position="1975"/>
    </location>
</feature>
<dbReference type="Proteomes" id="UP000198420">
    <property type="component" value="Unassembled WGS sequence"/>
</dbReference>
<feature type="region of interest" description="Disordered" evidence="1">
    <location>
        <begin position="2304"/>
        <end position="2346"/>
    </location>
</feature>
<dbReference type="Pfam" id="PF13385">
    <property type="entry name" value="Laminin_G_3"/>
    <property type="match status" value="1"/>
</dbReference>
<keyword evidence="2" id="KW-0430">Lectin</keyword>
<dbReference type="Gene3D" id="2.60.120.200">
    <property type="match status" value="1"/>
</dbReference>
<keyword evidence="3" id="KW-1185">Reference proteome</keyword>
<evidence type="ECO:0000256" key="1">
    <source>
        <dbReference type="SAM" id="MobiDB-lite"/>
    </source>
</evidence>
<dbReference type="InterPro" id="IPR013320">
    <property type="entry name" value="ConA-like_dom_sf"/>
</dbReference>
<organism evidence="2 3">
    <name type="scientific">Actinomadura mexicana</name>
    <dbReference type="NCBI Taxonomy" id="134959"/>
    <lineage>
        <taxon>Bacteria</taxon>
        <taxon>Bacillati</taxon>
        <taxon>Actinomycetota</taxon>
        <taxon>Actinomycetes</taxon>
        <taxon>Streptosporangiales</taxon>
        <taxon>Thermomonosporaceae</taxon>
        <taxon>Actinomadura</taxon>
    </lineage>
</organism>
<dbReference type="OrthoDB" id="580754at2"/>
<feature type="region of interest" description="Disordered" evidence="1">
    <location>
        <begin position="754"/>
        <end position="780"/>
    </location>
</feature>
<sequence>MAKLPELPKLKIAGPFWAAEAEVIRLADPATNFAFRTMFVDTTPRQAAGENNVLLPGSLLALVYVTSVTISPTNGSTPQYVWKRSGNKPDGKLPPQAIRAAISAGTASLLLLQAPADGWTKGVGGKLPTFTCLGGEIVLDPMTAQANAAQKLYTALGIGPAAITQRTGPARLLGALAVHAGGLSAFGQVRPLWDTAPVTAVFQLARVVPDPEPTAGTKVRGFRMTIEAERLTEGERAAIIDSWRRLNRYLNPNNPLNGLAEPLPAPEWATLELANPLAIPRLFWEIAPWQEQPGTRPVSFAGDEFGVLLSDRGPYDPTAQPDTLARITPARARVAADGTKLRVELAAGGPPAGSTGTLGYQADRDNSGWSERVTLAATTLAFDPNEAARRLRTTLHVPEPSWSRPEPGAARPVTPAVLWGFTPLDDGWAQLPLPNLSEQIYLDADVARDEPAPAPGNLLRGAVSFGNDDPAGLGQAPGEQPWSLTLAAAQRMTATWVLGPVGGGYQLQSAELALDAPEVALNGLFWLSTEAPTAADALPGFDDWIGGLATVPLHTVTGRELFPPLVRLAFEAITFAWRSKPAPSAGLGAWAFQYGIDPALLRALVDGGVLPPDAIGAALPLVWRRHPTLPMVQALALTQSVSPPNVPIAGRQLVPFELPVTRQDGMDLPDGWRFTAEGASGWPRCGGGLSPAREWLGTDEEKLYDLPLAALSLPGLVLDPRPDGDPPQSDSGLGLPVQYRYDLPYTDEIQALAQLPKIPKDPRESSPLPDTARPEPPRPLTRADYAAHWRRLAERAGLAAADGVAAFARQDGQTVLRHLASIHAWRVRATLALDGYPGELRLDNADPAPSAPLSLTREAALPGIDGGFADGAGGLRRLPADAPTDSVQYRLTAGSMAARMVGDDGYADQRGLVRGASLPTSNLIRTPLSHPTAGDVQLTTTRLPLTLGHATGTWRLWFRDLPAQGSTFSKASARSPEAVELDLDANDPEARSSDYEHRTAYEWRLRPLDDDPDAPPPGLDLFGLRFFPMVLDRVVLAGDGVATVEVIGRLQLPVAGSDGEQTDLSNCARLTFSGGGTALSLSAIGIDGNVLEWPLAVSAGEAGDAPRLRVGRIALAPGGAGLSIEQVRLHFHLFRVEWAVGLPPISFPDPATPPFTLPGATGPAPIVPQRVALGLDTAGGEHTLNLTVAVRIGRPPTGLQALYRFDEGGGATVHDSSGIGEPLHLTATATQGMNWSPNGLTLTKATLIRSGAPAAKLNAAVKASNEISIEAWVKPVTGVLTAGQFDILTVSSDGGHRNVTLQQRKGLLDSSFADVWLHTDSTSDEGAPDLATPAGSLGAALTHLAFTRSADGRTRIYINGQLKAEHEVGGSLAAWNDQFELALGDEITGGRAWLGTYRMVAVYSRALTAEEVSVRFGSGPATAPTASRGEAVAAALTFDLMAKGTDRFTLDTASLFGDLTLAVTLPDGSPAALADDTTLQFGWNGYSAPQPGGLQFLPGMRLADAQTPGLGERAAPGFATVTFRATARPDDLPKLTLTGAFVEALLVAHWGRSLHDRGPGQSAEAAELYGSSAGDVVVGYTSRLQGSDWQEGFLLNGMLTATNLISWPQQLTYDAGNARITLPAARAAGSPPLNHLRHTIRVLLNQHELPGSTLTGAEGPLLFTFAQGRSWQTLALVEHQLAEVTPAADGSGGTLGREARWTAVQEVRLLAPQRAAQFLRAMAALKTTDPVEGVSPLGSVSAGYLGAGLSALLADSGAALDALPPDTLLVEASAHHLVKLVPAAESATTTLQFLPTGSQGALLSSPADYAPSDPTDPRWLLLTMPFLGRLQDTTRDLAQPAAGQPGPLQTDPLLLIARLRAAAPATALPSLALALCGWADSAPLAVTFAGLDTVVGRSFARLDPLALEESWFRAQNPLPEPQEDLLQSVLAALPETPARLSRPVALRQAFDPRRPFYPPRPDDRPAPAEPSPYADPVWREDGLLLTQAVNTLAPTGKPPYGWTLAAALIASSGLLGQPPAAGQGPRRYPAATLIPAPLALDGADNPRPLNIVVSPYLGLRWRPAPTVPAGGPSPLRPRLLLAELLCLAPSTAQLQPVASRMWSVQPGNPELADESHLRAQAQGWAVQSQRLLAPESPIAVLRYRIISDNTRPDNLGEAALTTGYAFALVRVTSASPLARRLFGIRPALSGLRYREGQCNIAAIPESTRDFELAPPQTVGVQPLYLTQRPVREDLPAWPWGLSALRVSVHYTKGRQGVIGMAAPGAAGQTLWWQTVQRAVQFRSALHTDRPTGGLPRRFRAPAVRSLLPAPPDPPLPALTAPLFDQPDLPEPDDRRPESPEAPALERWQPVLPGELHYLVSGARAGVFVTLRNHVLRQSGVTVAGEHPRPRGLAMLSGGLPVEHRAPRPVPLPANADGRQGVALRTWASHFDPEKLALVTPSPADEAFRAGFEDPPENPTYRQTAQRLRLQLAAVERHTLDLGWDGVLTFVYRIDGGITLLGGQKPETPETGILDWALALELVGAGRVTTLEDITTPTLVLTPALRAQLGAVGVPLPGPEVDTVETAKLAIRRFGLPGDAKTRADRARELIAGMPPGATIHARVRAQFAPHQPGAAPYRDGYGHVLRFPLRVADPSVPHLPLVPRYVHFEDPEYNRRLASPSAHACVPVQFPQQPAGSSPQRTVTLSAERRECNPDGTLAMRFDWDEPPPGSPNVTLTLQKVDLDQTPRDLVDPNAPGGPLRLDPGKLHELSLAAIQKRNGPLSPGERLRLVLHVVSGPVKPAVARLDITIVEDPVIPATEAAYALLRRQTTGGHTYVECVRFAWGPEAQRVELVNPADLRTEVVRRRAVFQFTDSTRPARQEAYTVQKLTQTGSTHIPLHD</sequence>
<dbReference type="GO" id="GO:0030246">
    <property type="term" value="F:carbohydrate binding"/>
    <property type="evidence" value="ECO:0007669"/>
    <property type="project" value="UniProtKB-KW"/>
</dbReference>
<proteinExistence type="predicted"/>
<dbReference type="EMBL" id="FZNP01000001">
    <property type="protein sequence ID" value="SNR24032.1"/>
    <property type="molecule type" value="Genomic_DNA"/>
</dbReference>
<protein>
    <submittedName>
        <fullName evidence="2">Concanavalin A-like lectin/glucanases superfamily protein</fullName>
    </submittedName>
</protein>
<evidence type="ECO:0000313" key="3">
    <source>
        <dbReference type="Proteomes" id="UP000198420"/>
    </source>
</evidence>
<dbReference type="SUPFAM" id="SSF49899">
    <property type="entry name" value="Concanavalin A-like lectins/glucanases"/>
    <property type="match status" value="1"/>
</dbReference>
<feature type="compositionally biased region" description="Basic and acidic residues" evidence="1">
    <location>
        <begin position="1951"/>
        <end position="1966"/>
    </location>
</feature>
<gene>
    <name evidence="2" type="ORF">SAMN06265355_101256</name>
</gene>
<dbReference type="RefSeq" id="WP_089309687.1">
    <property type="nucleotide sequence ID" value="NZ_FZNP01000001.1"/>
</dbReference>
<name>A0A238UPJ2_9ACTN</name>
<accession>A0A238UPJ2</accession>
<feature type="region of interest" description="Disordered" evidence="1">
    <location>
        <begin position="717"/>
        <end position="736"/>
    </location>
</feature>
<evidence type="ECO:0000313" key="2">
    <source>
        <dbReference type="EMBL" id="SNR24032.1"/>
    </source>
</evidence>